<sequence length="260" mass="29829">MPRPLSHFCSLHNPKLNPWSNEYGGNSKREMMNRGAARWNPTPEQVQALEEMYRRGTRTPSAEQIQQIAAKLRRFGNIQGKNVFYWFQNHKARDRQKKRRQLGLLPHAKQSELSRKYLEMSNSITDSKHYGGGEVEECKSERWAQSELLQQSVTANRTETSHRVALDLSSSCIPPNNKILHQGQQNGYPLIVAPNLCKLYSPKKNDDFEHGIEENPTLDLFPVSGNGLNPTKEQLDDIYVSAKLVPTQFFEFLPTKNTHV</sequence>
<name>A0ABD1IJD8_SALDI</name>
<dbReference type="InterPro" id="IPR044555">
    <property type="entry name" value="WUSCHEL-like"/>
</dbReference>
<keyword evidence="7 9" id="KW-0539">Nucleus</keyword>
<evidence type="ECO:0000256" key="7">
    <source>
        <dbReference type="ARBA" id="ARBA00023242"/>
    </source>
</evidence>
<evidence type="ECO:0000256" key="6">
    <source>
        <dbReference type="ARBA" id="ARBA00023163"/>
    </source>
</evidence>
<comment type="similarity">
    <text evidence="8">Belongs to the WUS homeobox family.</text>
</comment>
<dbReference type="GO" id="GO:0099402">
    <property type="term" value="P:plant organ development"/>
    <property type="evidence" value="ECO:0007669"/>
    <property type="project" value="UniProtKB-ARBA"/>
</dbReference>
<evidence type="ECO:0000256" key="5">
    <source>
        <dbReference type="ARBA" id="ARBA00023155"/>
    </source>
</evidence>
<reference evidence="12 13" key="1">
    <citation type="submission" date="2024-06" db="EMBL/GenBank/DDBJ databases">
        <title>A chromosome level genome sequence of Diviner's sage (Salvia divinorum).</title>
        <authorList>
            <person name="Ford S.A."/>
            <person name="Ro D.-K."/>
            <person name="Ness R.W."/>
            <person name="Phillips M.A."/>
        </authorList>
    </citation>
    <scope>NUCLEOTIDE SEQUENCE [LARGE SCALE GENOMIC DNA]</scope>
    <source>
        <strain evidence="12">SAF-2024a</strain>
        <tissue evidence="12">Leaf</tissue>
    </source>
</reference>
<evidence type="ECO:0000256" key="1">
    <source>
        <dbReference type="ARBA" id="ARBA00004123"/>
    </source>
</evidence>
<gene>
    <name evidence="12" type="ORF">AAHA92_00178</name>
</gene>
<feature type="domain" description="Homeobox" evidence="11">
    <location>
        <begin position="32"/>
        <end position="97"/>
    </location>
</feature>
<proteinExistence type="inferred from homology"/>
<organism evidence="12 13">
    <name type="scientific">Salvia divinorum</name>
    <name type="common">Maria pastora</name>
    <name type="synonym">Diviner's sage</name>
    <dbReference type="NCBI Taxonomy" id="28513"/>
    <lineage>
        <taxon>Eukaryota</taxon>
        <taxon>Viridiplantae</taxon>
        <taxon>Streptophyta</taxon>
        <taxon>Embryophyta</taxon>
        <taxon>Tracheophyta</taxon>
        <taxon>Spermatophyta</taxon>
        <taxon>Magnoliopsida</taxon>
        <taxon>eudicotyledons</taxon>
        <taxon>Gunneridae</taxon>
        <taxon>Pentapetalae</taxon>
        <taxon>asterids</taxon>
        <taxon>lamiids</taxon>
        <taxon>Lamiales</taxon>
        <taxon>Lamiaceae</taxon>
        <taxon>Nepetoideae</taxon>
        <taxon>Mentheae</taxon>
        <taxon>Salviinae</taxon>
        <taxon>Salvia</taxon>
        <taxon>Salvia subgen. Calosphace</taxon>
    </lineage>
</organism>
<dbReference type="InterPro" id="IPR001356">
    <property type="entry name" value="HD"/>
</dbReference>
<feature type="DNA-binding region" description="Homeobox" evidence="9">
    <location>
        <begin position="34"/>
        <end position="98"/>
    </location>
</feature>
<dbReference type="Proteomes" id="UP001567538">
    <property type="component" value="Unassembled WGS sequence"/>
</dbReference>
<evidence type="ECO:0000313" key="12">
    <source>
        <dbReference type="EMBL" id="KAL1568580.1"/>
    </source>
</evidence>
<evidence type="ECO:0000256" key="2">
    <source>
        <dbReference type="ARBA" id="ARBA00022473"/>
    </source>
</evidence>
<dbReference type="PROSITE" id="PS50071">
    <property type="entry name" value="HOMEOBOX_2"/>
    <property type="match status" value="1"/>
</dbReference>
<dbReference type="PANTHER" id="PTHR45940:SF13">
    <property type="entry name" value="WUSCHEL-RELATED HOMEOBOX 1"/>
    <property type="match status" value="1"/>
</dbReference>
<dbReference type="PANTHER" id="PTHR45940">
    <property type="entry name" value="WUSCHEL-RELATED HOMEOBOX 1-RELATED"/>
    <property type="match status" value="1"/>
</dbReference>
<keyword evidence="2" id="KW-0217">Developmental protein</keyword>
<dbReference type="GO" id="GO:0005634">
    <property type="term" value="C:nucleus"/>
    <property type="evidence" value="ECO:0007669"/>
    <property type="project" value="UniProtKB-SubCell"/>
</dbReference>
<keyword evidence="5 9" id="KW-0371">Homeobox</keyword>
<protein>
    <recommendedName>
        <fullName evidence="11">Homeobox domain-containing protein</fullName>
    </recommendedName>
</protein>
<dbReference type="CDD" id="cd00086">
    <property type="entry name" value="homeodomain"/>
    <property type="match status" value="1"/>
</dbReference>
<keyword evidence="4 9" id="KW-0238">DNA-binding</keyword>
<evidence type="ECO:0000256" key="9">
    <source>
        <dbReference type="PROSITE-ProRule" id="PRU00108"/>
    </source>
</evidence>
<keyword evidence="6" id="KW-0804">Transcription</keyword>
<comment type="subcellular location">
    <subcellularLocation>
        <location evidence="1 9 10">Nucleus</location>
    </subcellularLocation>
</comment>
<dbReference type="Pfam" id="PF00046">
    <property type="entry name" value="Homeodomain"/>
    <property type="match status" value="1"/>
</dbReference>
<dbReference type="EMBL" id="JBEAFC010000001">
    <property type="protein sequence ID" value="KAL1568580.1"/>
    <property type="molecule type" value="Genomic_DNA"/>
</dbReference>
<evidence type="ECO:0000256" key="4">
    <source>
        <dbReference type="ARBA" id="ARBA00023125"/>
    </source>
</evidence>
<dbReference type="AlphaFoldDB" id="A0ABD1IJD8"/>
<keyword evidence="3" id="KW-0805">Transcription regulation</keyword>
<dbReference type="GO" id="GO:0003677">
    <property type="term" value="F:DNA binding"/>
    <property type="evidence" value="ECO:0007669"/>
    <property type="project" value="UniProtKB-UniRule"/>
</dbReference>
<dbReference type="SUPFAM" id="SSF46689">
    <property type="entry name" value="Homeodomain-like"/>
    <property type="match status" value="1"/>
</dbReference>
<evidence type="ECO:0000256" key="3">
    <source>
        <dbReference type="ARBA" id="ARBA00023015"/>
    </source>
</evidence>
<evidence type="ECO:0000313" key="13">
    <source>
        <dbReference type="Proteomes" id="UP001567538"/>
    </source>
</evidence>
<evidence type="ECO:0000256" key="8">
    <source>
        <dbReference type="ARBA" id="ARBA00024040"/>
    </source>
</evidence>
<keyword evidence="13" id="KW-1185">Reference proteome</keyword>
<dbReference type="SMART" id="SM00389">
    <property type="entry name" value="HOX"/>
    <property type="match status" value="1"/>
</dbReference>
<dbReference type="Gene3D" id="1.10.10.60">
    <property type="entry name" value="Homeodomain-like"/>
    <property type="match status" value="1"/>
</dbReference>
<dbReference type="InterPro" id="IPR009057">
    <property type="entry name" value="Homeodomain-like_sf"/>
</dbReference>
<accession>A0ABD1IJD8</accession>
<evidence type="ECO:0000256" key="10">
    <source>
        <dbReference type="RuleBase" id="RU000682"/>
    </source>
</evidence>
<evidence type="ECO:0000259" key="11">
    <source>
        <dbReference type="PROSITE" id="PS50071"/>
    </source>
</evidence>
<comment type="caution">
    <text evidence="12">The sequence shown here is derived from an EMBL/GenBank/DDBJ whole genome shotgun (WGS) entry which is preliminary data.</text>
</comment>